<evidence type="ECO:0000313" key="5">
    <source>
        <dbReference type="EMBL" id="CAH2351440.1"/>
    </source>
</evidence>
<dbReference type="GO" id="GO:0070646">
    <property type="term" value="P:protein modification by small protein removal"/>
    <property type="evidence" value="ECO:0007669"/>
    <property type="project" value="TreeGrafter"/>
</dbReference>
<dbReference type="PANTHER" id="PTHR12378">
    <property type="entry name" value="DESUMOYLATING ISOPEPTIDASE"/>
    <property type="match status" value="1"/>
</dbReference>
<comment type="caution">
    <text evidence="5">The sequence shown here is derived from an EMBL/GenBank/DDBJ whole genome shotgun (WGS) entry which is preliminary data.</text>
</comment>
<dbReference type="GO" id="GO:0008233">
    <property type="term" value="F:peptidase activity"/>
    <property type="evidence" value="ECO:0007669"/>
    <property type="project" value="UniProtKB-KW"/>
</dbReference>
<evidence type="ECO:0000256" key="3">
    <source>
        <dbReference type="ARBA" id="ARBA00022801"/>
    </source>
</evidence>
<dbReference type="Proteomes" id="UP000837801">
    <property type="component" value="Unassembled WGS sequence"/>
</dbReference>
<organism evidence="5 6">
    <name type="scientific">[Candida] railenensis</name>
    <dbReference type="NCBI Taxonomy" id="45579"/>
    <lineage>
        <taxon>Eukaryota</taxon>
        <taxon>Fungi</taxon>
        <taxon>Dikarya</taxon>
        <taxon>Ascomycota</taxon>
        <taxon>Saccharomycotina</taxon>
        <taxon>Pichiomycetes</taxon>
        <taxon>Debaryomycetaceae</taxon>
        <taxon>Kurtzmaniella</taxon>
    </lineage>
</organism>
<feature type="domain" description="PPPDE" evidence="4">
    <location>
        <begin position="8"/>
        <end position="151"/>
    </location>
</feature>
<reference evidence="5" key="1">
    <citation type="submission" date="2022-03" db="EMBL/GenBank/DDBJ databases">
        <authorList>
            <person name="Legras J.-L."/>
            <person name="Devillers H."/>
            <person name="Grondin C."/>
        </authorList>
    </citation>
    <scope>NUCLEOTIDE SEQUENCE</scope>
    <source>
        <strain evidence="5">CLIB 1423</strain>
    </source>
</reference>
<evidence type="ECO:0000256" key="2">
    <source>
        <dbReference type="ARBA" id="ARBA00022670"/>
    </source>
</evidence>
<dbReference type="SMART" id="SM01179">
    <property type="entry name" value="DUF862"/>
    <property type="match status" value="1"/>
</dbReference>
<dbReference type="Gene3D" id="3.90.1720.30">
    <property type="entry name" value="PPPDE domains"/>
    <property type="match status" value="1"/>
</dbReference>
<gene>
    <name evidence="5" type="ORF">CLIB1423_03S06348</name>
</gene>
<dbReference type="PANTHER" id="PTHR12378:SF7">
    <property type="entry name" value="DESUMOYLATING ISOPEPTIDASE 1"/>
    <property type="match status" value="1"/>
</dbReference>
<dbReference type="AlphaFoldDB" id="A0A9P0VWM1"/>
<dbReference type="EMBL" id="CAKXYY010000003">
    <property type="protein sequence ID" value="CAH2351440.1"/>
    <property type="molecule type" value="Genomic_DNA"/>
</dbReference>
<dbReference type="GO" id="GO:0006508">
    <property type="term" value="P:proteolysis"/>
    <property type="evidence" value="ECO:0007669"/>
    <property type="project" value="UniProtKB-KW"/>
</dbReference>
<protein>
    <recommendedName>
        <fullName evidence="4">PPPDE domain-containing protein</fullName>
    </recommendedName>
</protein>
<sequence length="155" mass="17470">MSEDEEAFPVKVYVYDISRGLAAVYAPMVLGIQLDAIYHTSVVVYGKEYYIDQGIKTTTSPGTTKYGVPREVIDLGETYVTEDIFNEFMGELNQEFKYTALAYDLFDNNCNHFTDKVGEFLSGKNLEDRILKLPQQVLATPNGQFLRQMLGGQIA</sequence>
<accession>A0A9P0VWM1</accession>
<comment type="similarity">
    <text evidence="1">Belongs to the DeSI family.</text>
</comment>
<keyword evidence="2" id="KW-0645">Protease</keyword>
<dbReference type="Pfam" id="PF05903">
    <property type="entry name" value="Peptidase_C97"/>
    <property type="match status" value="1"/>
</dbReference>
<dbReference type="InterPro" id="IPR042266">
    <property type="entry name" value="PPPDE_sf"/>
</dbReference>
<evidence type="ECO:0000259" key="4">
    <source>
        <dbReference type="PROSITE" id="PS51858"/>
    </source>
</evidence>
<dbReference type="PROSITE" id="PS51858">
    <property type="entry name" value="PPPDE"/>
    <property type="match status" value="1"/>
</dbReference>
<evidence type="ECO:0000313" key="6">
    <source>
        <dbReference type="Proteomes" id="UP000837801"/>
    </source>
</evidence>
<proteinExistence type="inferred from homology"/>
<dbReference type="InterPro" id="IPR008580">
    <property type="entry name" value="PPPDE_dom"/>
</dbReference>
<keyword evidence="6" id="KW-1185">Reference proteome</keyword>
<evidence type="ECO:0000256" key="1">
    <source>
        <dbReference type="ARBA" id="ARBA00008140"/>
    </source>
</evidence>
<keyword evidence="3" id="KW-0378">Hydrolase</keyword>
<dbReference type="OrthoDB" id="21221at2759"/>
<name>A0A9P0VWM1_9ASCO</name>